<name>A0ACA9PPU4_9GLOM</name>
<accession>A0ACA9PPU4</accession>
<keyword evidence="2" id="KW-1185">Reference proteome</keyword>
<proteinExistence type="predicted"/>
<comment type="caution">
    <text evidence="1">The sequence shown here is derived from an EMBL/GenBank/DDBJ whole genome shotgun (WGS) entry which is preliminary data.</text>
</comment>
<feature type="non-terminal residue" evidence="1">
    <location>
        <position position="1"/>
    </location>
</feature>
<reference evidence="1" key="1">
    <citation type="submission" date="2021-06" db="EMBL/GenBank/DDBJ databases">
        <authorList>
            <person name="Kallberg Y."/>
            <person name="Tangrot J."/>
            <person name="Rosling A."/>
        </authorList>
    </citation>
    <scope>NUCLEOTIDE SEQUENCE</scope>
    <source>
        <strain evidence="1">MA461A</strain>
    </source>
</reference>
<dbReference type="EMBL" id="CAJVQC010022703">
    <property type="protein sequence ID" value="CAG8719232.1"/>
    <property type="molecule type" value="Genomic_DNA"/>
</dbReference>
<organism evidence="1 2">
    <name type="scientific">Racocetra persica</name>
    <dbReference type="NCBI Taxonomy" id="160502"/>
    <lineage>
        <taxon>Eukaryota</taxon>
        <taxon>Fungi</taxon>
        <taxon>Fungi incertae sedis</taxon>
        <taxon>Mucoromycota</taxon>
        <taxon>Glomeromycotina</taxon>
        <taxon>Glomeromycetes</taxon>
        <taxon>Diversisporales</taxon>
        <taxon>Gigasporaceae</taxon>
        <taxon>Racocetra</taxon>
    </lineage>
</organism>
<evidence type="ECO:0000313" key="2">
    <source>
        <dbReference type="Proteomes" id="UP000789920"/>
    </source>
</evidence>
<sequence length="77" mass="8914">QPQIQRHQQQELNVVPIPTFSSENQDPIEWLEVIKRIFEANDIQGVRSLAVVGGNLKRMVAIWWDGRRMPNHKSIIG</sequence>
<dbReference type="Proteomes" id="UP000789920">
    <property type="component" value="Unassembled WGS sequence"/>
</dbReference>
<protein>
    <submittedName>
        <fullName evidence="1">8825_t:CDS:1</fullName>
    </submittedName>
</protein>
<evidence type="ECO:0000313" key="1">
    <source>
        <dbReference type="EMBL" id="CAG8719232.1"/>
    </source>
</evidence>
<gene>
    <name evidence="1" type="ORF">RPERSI_LOCUS11152</name>
</gene>